<evidence type="ECO:0000256" key="2">
    <source>
        <dbReference type="ARBA" id="ARBA00003968"/>
    </source>
</evidence>
<dbReference type="Gene3D" id="3.40.50.2020">
    <property type="match status" value="1"/>
</dbReference>
<comment type="similarity">
    <text evidence="5 11">Belongs to the purine/pyrimidine phosphoribosyltransferase family.</text>
</comment>
<dbReference type="AlphaFoldDB" id="A0A5C6RSX1"/>
<dbReference type="OrthoDB" id="9803963at2"/>
<dbReference type="GO" id="GO:0003999">
    <property type="term" value="F:adenine phosphoribosyltransferase activity"/>
    <property type="evidence" value="ECO:0007669"/>
    <property type="project" value="UniProtKB-UniRule"/>
</dbReference>
<dbReference type="PANTHER" id="PTHR32315">
    <property type="entry name" value="ADENINE PHOSPHORIBOSYLTRANSFERASE"/>
    <property type="match status" value="1"/>
</dbReference>
<dbReference type="EC" id="2.4.2.7" evidence="6 11"/>
<dbReference type="UniPathway" id="UPA00588">
    <property type="reaction ID" value="UER00646"/>
</dbReference>
<evidence type="ECO:0000256" key="9">
    <source>
        <dbReference type="ARBA" id="ARBA00022679"/>
    </source>
</evidence>
<dbReference type="InterPro" id="IPR050054">
    <property type="entry name" value="UPRTase/APRTase"/>
</dbReference>
<dbReference type="GO" id="GO:0005737">
    <property type="term" value="C:cytoplasm"/>
    <property type="evidence" value="ECO:0007669"/>
    <property type="project" value="UniProtKB-SubCell"/>
</dbReference>
<dbReference type="Proteomes" id="UP000321721">
    <property type="component" value="Unassembled WGS sequence"/>
</dbReference>
<dbReference type="InterPro" id="IPR000836">
    <property type="entry name" value="PRTase_dom"/>
</dbReference>
<feature type="domain" description="Phosphoribosyltransferase" evidence="12">
    <location>
        <begin position="34"/>
        <end position="150"/>
    </location>
</feature>
<evidence type="ECO:0000259" key="12">
    <source>
        <dbReference type="Pfam" id="PF00156"/>
    </source>
</evidence>
<evidence type="ECO:0000313" key="13">
    <source>
        <dbReference type="EMBL" id="TXB65227.1"/>
    </source>
</evidence>
<evidence type="ECO:0000256" key="1">
    <source>
        <dbReference type="ARBA" id="ARBA00000868"/>
    </source>
</evidence>
<evidence type="ECO:0000256" key="6">
    <source>
        <dbReference type="ARBA" id="ARBA00011893"/>
    </source>
</evidence>
<sequence length="175" mass="19672">MLAETIKQVIRDVPDFPKPGIIFKDITPILLDAELTRKIVNDMAENYKDKCIDAIVGIESRGFWFGIMLANKLDIPFIPIRKKGKLPYKTMSYKYDLEYGTAEVEIHEDALQDNWNVLIHDDLLATGGTAIAAAELIKMQNANVAGFSFVVELDFLEGSKSLSKYSENISSLVHF</sequence>
<evidence type="ECO:0000256" key="3">
    <source>
        <dbReference type="ARBA" id="ARBA00004496"/>
    </source>
</evidence>
<dbReference type="GO" id="GO:0016208">
    <property type="term" value="F:AMP binding"/>
    <property type="evidence" value="ECO:0007669"/>
    <property type="project" value="TreeGrafter"/>
</dbReference>
<dbReference type="InterPro" id="IPR029057">
    <property type="entry name" value="PRTase-like"/>
</dbReference>
<dbReference type="RefSeq" id="WP_147100073.1">
    <property type="nucleotide sequence ID" value="NZ_VOOS01000003.1"/>
</dbReference>
<evidence type="ECO:0000313" key="14">
    <source>
        <dbReference type="Proteomes" id="UP000321721"/>
    </source>
</evidence>
<comment type="pathway">
    <text evidence="4 11">Purine metabolism; AMP biosynthesis via salvage pathway; AMP from adenine: step 1/1.</text>
</comment>
<dbReference type="InterPro" id="IPR005764">
    <property type="entry name" value="Ade_phspho_trans"/>
</dbReference>
<dbReference type="SUPFAM" id="SSF53271">
    <property type="entry name" value="PRTase-like"/>
    <property type="match status" value="1"/>
</dbReference>
<gene>
    <name evidence="11" type="primary">apt</name>
    <name evidence="13" type="ORF">FRY74_07345</name>
</gene>
<dbReference type="GO" id="GO:0044209">
    <property type="term" value="P:AMP salvage"/>
    <property type="evidence" value="ECO:0007669"/>
    <property type="project" value="UniProtKB-UniRule"/>
</dbReference>
<name>A0A5C6RSX1_9FLAO</name>
<dbReference type="GO" id="GO:0006168">
    <property type="term" value="P:adenine salvage"/>
    <property type="evidence" value="ECO:0007669"/>
    <property type="project" value="InterPro"/>
</dbReference>
<dbReference type="FunFam" id="3.40.50.2020:FF:000021">
    <property type="entry name" value="Adenine phosphoribosyltransferase"/>
    <property type="match status" value="1"/>
</dbReference>
<accession>A0A5C6RSX1</accession>
<dbReference type="CDD" id="cd06223">
    <property type="entry name" value="PRTases_typeI"/>
    <property type="match status" value="1"/>
</dbReference>
<dbReference type="NCBIfam" id="NF002636">
    <property type="entry name" value="PRK02304.1-5"/>
    <property type="match status" value="1"/>
</dbReference>
<keyword evidence="10 11" id="KW-0660">Purine salvage</keyword>
<evidence type="ECO:0000256" key="8">
    <source>
        <dbReference type="ARBA" id="ARBA00022676"/>
    </source>
</evidence>
<keyword evidence="14" id="KW-1185">Reference proteome</keyword>
<evidence type="ECO:0000256" key="4">
    <source>
        <dbReference type="ARBA" id="ARBA00004659"/>
    </source>
</evidence>
<evidence type="ECO:0000256" key="5">
    <source>
        <dbReference type="ARBA" id="ARBA00008391"/>
    </source>
</evidence>
<dbReference type="PANTHER" id="PTHR32315:SF3">
    <property type="entry name" value="ADENINE PHOSPHORIBOSYLTRANSFERASE"/>
    <property type="match status" value="1"/>
</dbReference>
<reference evidence="13 14" key="1">
    <citation type="submission" date="2019-08" db="EMBL/GenBank/DDBJ databases">
        <title>Genome of Vicingus serpentipes NCIMB 15042.</title>
        <authorList>
            <person name="Bowman J.P."/>
        </authorList>
    </citation>
    <scope>NUCLEOTIDE SEQUENCE [LARGE SCALE GENOMIC DNA]</scope>
    <source>
        <strain evidence="13 14">NCIMB 15042</strain>
    </source>
</reference>
<dbReference type="EMBL" id="VOOS01000003">
    <property type="protein sequence ID" value="TXB65227.1"/>
    <property type="molecule type" value="Genomic_DNA"/>
</dbReference>
<keyword evidence="9 11" id="KW-0808">Transferase</keyword>
<evidence type="ECO:0000256" key="10">
    <source>
        <dbReference type="ARBA" id="ARBA00022726"/>
    </source>
</evidence>
<keyword evidence="8 11" id="KW-0328">Glycosyltransferase</keyword>
<evidence type="ECO:0000256" key="7">
    <source>
        <dbReference type="ARBA" id="ARBA00022490"/>
    </source>
</evidence>
<organism evidence="13 14">
    <name type="scientific">Vicingus serpentipes</name>
    <dbReference type="NCBI Taxonomy" id="1926625"/>
    <lineage>
        <taxon>Bacteria</taxon>
        <taxon>Pseudomonadati</taxon>
        <taxon>Bacteroidota</taxon>
        <taxon>Flavobacteriia</taxon>
        <taxon>Flavobacteriales</taxon>
        <taxon>Vicingaceae</taxon>
        <taxon>Vicingus</taxon>
    </lineage>
</organism>
<keyword evidence="7 11" id="KW-0963">Cytoplasm</keyword>
<comment type="subunit">
    <text evidence="11">Homodimer.</text>
</comment>
<dbReference type="NCBIfam" id="TIGR01090">
    <property type="entry name" value="apt"/>
    <property type="match status" value="1"/>
</dbReference>
<comment type="catalytic activity">
    <reaction evidence="1 11">
        <text>AMP + diphosphate = 5-phospho-alpha-D-ribose 1-diphosphate + adenine</text>
        <dbReference type="Rhea" id="RHEA:16609"/>
        <dbReference type="ChEBI" id="CHEBI:16708"/>
        <dbReference type="ChEBI" id="CHEBI:33019"/>
        <dbReference type="ChEBI" id="CHEBI:58017"/>
        <dbReference type="ChEBI" id="CHEBI:456215"/>
        <dbReference type="EC" id="2.4.2.7"/>
    </reaction>
</comment>
<comment type="function">
    <text evidence="2 11">Catalyzes a salvage reaction resulting in the formation of AMP, that is energically less costly than de novo synthesis.</text>
</comment>
<dbReference type="HAMAP" id="MF_00004">
    <property type="entry name" value="Aden_phosphoribosyltr"/>
    <property type="match status" value="1"/>
</dbReference>
<proteinExistence type="inferred from homology"/>
<dbReference type="GO" id="GO:0006166">
    <property type="term" value="P:purine ribonucleoside salvage"/>
    <property type="evidence" value="ECO:0007669"/>
    <property type="project" value="UniProtKB-UniRule"/>
</dbReference>
<protein>
    <recommendedName>
        <fullName evidence="6 11">Adenine phosphoribosyltransferase</fullName>
        <shortName evidence="11">APRT</shortName>
        <ecNumber evidence="6 11">2.4.2.7</ecNumber>
    </recommendedName>
</protein>
<dbReference type="Pfam" id="PF00156">
    <property type="entry name" value="Pribosyltran"/>
    <property type="match status" value="1"/>
</dbReference>
<dbReference type="GO" id="GO:0002055">
    <property type="term" value="F:adenine binding"/>
    <property type="evidence" value="ECO:0007669"/>
    <property type="project" value="TreeGrafter"/>
</dbReference>
<evidence type="ECO:0000256" key="11">
    <source>
        <dbReference type="HAMAP-Rule" id="MF_00004"/>
    </source>
</evidence>
<dbReference type="NCBIfam" id="NF002634">
    <property type="entry name" value="PRK02304.1-3"/>
    <property type="match status" value="1"/>
</dbReference>
<comment type="caution">
    <text evidence="13">The sequence shown here is derived from an EMBL/GenBank/DDBJ whole genome shotgun (WGS) entry which is preliminary data.</text>
</comment>
<comment type="subcellular location">
    <subcellularLocation>
        <location evidence="3 11">Cytoplasm</location>
    </subcellularLocation>
</comment>